<feature type="compositionally biased region" description="Acidic residues" evidence="1">
    <location>
        <begin position="138"/>
        <end position="154"/>
    </location>
</feature>
<comment type="caution">
    <text evidence="2">The sequence shown here is derived from an EMBL/GenBank/DDBJ whole genome shotgun (WGS) entry which is preliminary data.</text>
</comment>
<feature type="region of interest" description="Disordered" evidence="1">
    <location>
        <begin position="59"/>
        <end position="165"/>
    </location>
</feature>
<dbReference type="EMBL" id="WBOF01000004">
    <property type="protein sequence ID" value="MQS17235.1"/>
    <property type="molecule type" value="Genomic_DNA"/>
</dbReference>
<name>A0A6N7L228_9ACTN</name>
<reference evidence="2 3" key="1">
    <citation type="submission" date="2019-09" db="EMBL/GenBank/DDBJ databases">
        <title>Genome Sequences of Streptomyces kaniharaensis ATCC 21070.</title>
        <authorList>
            <person name="Zhu W."/>
            <person name="De Crecy-Lagard V."/>
            <person name="Richards N.G."/>
        </authorList>
    </citation>
    <scope>NUCLEOTIDE SEQUENCE [LARGE SCALE GENOMIC DNA]</scope>
    <source>
        <strain evidence="2 3">SF-557</strain>
    </source>
</reference>
<evidence type="ECO:0000256" key="1">
    <source>
        <dbReference type="SAM" id="MobiDB-lite"/>
    </source>
</evidence>
<keyword evidence="3" id="KW-1185">Reference proteome</keyword>
<gene>
    <name evidence="2" type="ORF">F7Q99_34920</name>
</gene>
<organism evidence="2 3">
    <name type="scientific">Streptomyces kaniharaensis</name>
    <dbReference type="NCBI Taxonomy" id="212423"/>
    <lineage>
        <taxon>Bacteria</taxon>
        <taxon>Bacillati</taxon>
        <taxon>Actinomycetota</taxon>
        <taxon>Actinomycetes</taxon>
        <taxon>Kitasatosporales</taxon>
        <taxon>Streptomycetaceae</taxon>
        <taxon>Streptomyces</taxon>
    </lineage>
</organism>
<dbReference type="Proteomes" id="UP000450000">
    <property type="component" value="Unassembled WGS sequence"/>
</dbReference>
<feature type="compositionally biased region" description="Low complexity" evidence="1">
    <location>
        <begin position="118"/>
        <end position="137"/>
    </location>
</feature>
<dbReference type="OrthoDB" id="2109687at2"/>
<dbReference type="AlphaFoldDB" id="A0A6N7L228"/>
<sequence>MGTNSKSSHESYAVSPTVSTEAPPAPPNLAATGPEPVNEIDPALLASMLMPDFTSEVPLAEQGGAWTTDGEPVLGGQAGGEMPPAAEPEEQQPEATGGPVGEAAEDEAAHEPAEEEGAALAPAAEEAAEGAAGAGPAFEEEVEDEPEEEPEDVDPPLTPVPDAPVAGAALGTPILVGGEDFLNSQAALVSYLSPDGPREVLLAHVSEEAEGKLLDALSVSGTKMVDVQVEEETKERLALDKKAQLAELVTAATTSVQHKLKGGGPMSEASIQKHQKALDAVNTVLASPNLTDDEKAMAQYYLDQVNTVGEKIQNGGAPMAHFDPHGLPVTKMVTKQIPAPADEPEPGTLTAQLRDASRIQASLDGQSGESSWDGKSRSKANGQEYAIDLGDGWSAVYRPYAANDPNSTEFSMRGQLEVHAPVGAGHGKQLVDRLEQLHLVNAPMTAAEGEWTYLANNVTAQNLANAPGMKAAFAEAKGLEDLQVQEIVHQRAESLIGLGEDELHYQVKRIQLEAAQKVLPKKVKVLREAVAQATGFDSGDALAASAGYDPTPATSGGWLTWSRFDVTGKTAQIKEAYKGRSLTHSIGSGDMVALFGTGVLASTEKRAVMGIGGGIGMSEQADKYTGGANSVFLRVSNTPASGYGGQLIWDDPSVLMRRSDYYAYNGDKYGVSPDKKKASGLTRDPLKIATHNASNNEIMFRDGIDLLGAEAPSRIVCHYAHQRTALLESFKARGITHLGGKPVEDVVKSNH</sequence>
<feature type="region of interest" description="Disordered" evidence="1">
    <location>
        <begin position="1"/>
        <end position="38"/>
    </location>
</feature>
<proteinExistence type="predicted"/>
<evidence type="ECO:0000313" key="3">
    <source>
        <dbReference type="Proteomes" id="UP000450000"/>
    </source>
</evidence>
<dbReference type="RefSeq" id="WP_153469762.1">
    <property type="nucleotide sequence ID" value="NZ_WBOF01000004.1"/>
</dbReference>
<protein>
    <submittedName>
        <fullName evidence="2">Uncharacterized protein</fullName>
    </submittedName>
</protein>
<accession>A0A6N7L228</accession>
<evidence type="ECO:0000313" key="2">
    <source>
        <dbReference type="EMBL" id="MQS17235.1"/>
    </source>
</evidence>